<comment type="function">
    <text evidence="1">Essential component of the TIM23 complex, a complex that mediates the translocation of transit peptide-containing proteins across the mitochondrial inner membrane.</text>
</comment>
<name>A0A0F8A0S4_9HYPO</name>
<keyword evidence="1" id="KW-0809">Transit peptide</keyword>
<sequence>MSYHDPAGARFAPLSQNGTAWPSGASIPLAEQGLALGKPSPPPSWRARGIPGLTLLDGAAQSPTAPTEPADTTAKTMTAPPVKQGKKRKNKKQAAALKAETPRSPSYSPKLSPKPLSAPNDSQEARQVPSIESGGVPEPSPLYLARSFAPPVTLAKPWRILVILDLNGTVLYRPTRRQPTTFVERPHARRFLAYCLDAFSLAIWSSARPDNVRNMLNQLLTRDQRAQCVVAWARDRMGLSPADYNSRVQCYKRLTAVWNDAQVQASHPDAPWGGRWDQSNTVLVDDSPEKGRSEPHNILAVPEFSGLQNEMVDVLPQVHDYLNSLCHQEDISRFMRQHPFKLDLNYRLAMPTSQELRGRGASA</sequence>
<dbReference type="InterPro" id="IPR050365">
    <property type="entry name" value="TIM50"/>
</dbReference>
<feature type="compositionally biased region" description="Low complexity" evidence="2">
    <location>
        <begin position="93"/>
        <end position="117"/>
    </location>
</feature>
<proteinExistence type="inferred from homology"/>
<keyword evidence="1" id="KW-0653">Protein transport</keyword>
<dbReference type="OrthoDB" id="1711508at2759"/>
<comment type="subcellular location">
    <subcellularLocation>
        <location evidence="1">Mitochondrion inner membrane</location>
        <topology evidence="1">Single-pass membrane protein</topology>
    </subcellularLocation>
</comment>
<dbReference type="Pfam" id="PF03031">
    <property type="entry name" value="NIF"/>
    <property type="match status" value="1"/>
</dbReference>
<accession>A0A0F8A0S4</accession>
<dbReference type="GO" id="GO:0015031">
    <property type="term" value="P:protein transport"/>
    <property type="evidence" value="ECO:0007669"/>
    <property type="project" value="UniProtKB-KW"/>
</dbReference>
<gene>
    <name evidence="4" type="ORF">HIM_05040</name>
</gene>
<evidence type="ECO:0000256" key="2">
    <source>
        <dbReference type="SAM" id="MobiDB-lite"/>
    </source>
</evidence>
<evidence type="ECO:0000256" key="1">
    <source>
        <dbReference type="RuleBase" id="RU365079"/>
    </source>
</evidence>
<keyword evidence="5" id="KW-1185">Reference proteome</keyword>
<dbReference type="SUPFAM" id="SSF56784">
    <property type="entry name" value="HAD-like"/>
    <property type="match status" value="1"/>
</dbReference>
<feature type="compositionally biased region" description="Low complexity" evidence="2">
    <location>
        <begin position="63"/>
        <end position="76"/>
    </location>
</feature>
<dbReference type="EMBL" id="KQ030516">
    <property type="protein sequence ID" value="KJZ75577.1"/>
    <property type="molecule type" value="Genomic_DNA"/>
</dbReference>
<dbReference type="Proteomes" id="UP000054481">
    <property type="component" value="Unassembled WGS sequence"/>
</dbReference>
<evidence type="ECO:0000313" key="5">
    <source>
        <dbReference type="Proteomes" id="UP000054481"/>
    </source>
</evidence>
<keyword evidence="1" id="KW-0811">Translocation</keyword>
<feature type="domain" description="FCP1 homology" evidence="3">
    <location>
        <begin position="155"/>
        <end position="325"/>
    </location>
</feature>
<keyword evidence="1" id="KW-0496">Mitochondrion</keyword>
<comment type="similarity">
    <text evidence="1">Belongs to the TIM50 family.</text>
</comment>
<reference evidence="4 5" key="1">
    <citation type="journal article" date="2014" name="Genome Biol. Evol.">
        <title>Comparative genomics and transcriptomics analyses reveal divergent lifestyle features of nematode endoparasitic fungus Hirsutella minnesotensis.</title>
        <authorList>
            <person name="Lai Y."/>
            <person name="Liu K."/>
            <person name="Zhang X."/>
            <person name="Zhang X."/>
            <person name="Li K."/>
            <person name="Wang N."/>
            <person name="Shu C."/>
            <person name="Wu Y."/>
            <person name="Wang C."/>
            <person name="Bushley K.E."/>
            <person name="Xiang M."/>
            <person name="Liu X."/>
        </authorList>
    </citation>
    <scope>NUCLEOTIDE SEQUENCE [LARGE SCALE GENOMIC DNA]</scope>
    <source>
        <strain evidence="4 5">3608</strain>
    </source>
</reference>
<dbReference type="Gene3D" id="3.40.50.1000">
    <property type="entry name" value="HAD superfamily/HAD-like"/>
    <property type="match status" value="1"/>
</dbReference>
<dbReference type="InterPro" id="IPR023214">
    <property type="entry name" value="HAD_sf"/>
</dbReference>
<dbReference type="PANTHER" id="PTHR12210">
    <property type="entry name" value="DULLARD PROTEIN PHOSPHATASE"/>
    <property type="match status" value="1"/>
</dbReference>
<feature type="region of interest" description="Disordered" evidence="2">
    <location>
        <begin position="1"/>
        <end position="136"/>
    </location>
</feature>
<dbReference type="PROSITE" id="PS50969">
    <property type="entry name" value="FCP1"/>
    <property type="match status" value="1"/>
</dbReference>
<organism evidence="4 5">
    <name type="scientific">Hirsutella minnesotensis 3608</name>
    <dbReference type="NCBI Taxonomy" id="1043627"/>
    <lineage>
        <taxon>Eukaryota</taxon>
        <taxon>Fungi</taxon>
        <taxon>Dikarya</taxon>
        <taxon>Ascomycota</taxon>
        <taxon>Pezizomycotina</taxon>
        <taxon>Sordariomycetes</taxon>
        <taxon>Hypocreomycetidae</taxon>
        <taxon>Hypocreales</taxon>
        <taxon>Ophiocordycipitaceae</taxon>
        <taxon>Hirsutella</taxon>
    </lineage>
</organism>
<evidence type="ECO:0000259" key="3">
    <source>
        <dbReference type="PROSITE" id="PS50969"/>
    </source>
</evidence>
<dbReference type="SMART" id="SM00577">
    <property type="entry name" value="CPDc"/>
    <property type="match status" value="1"/>
</dbReference>
<keyword evidence="1" id="KW-0813">Transport</keyword>
<dbReference type="GO" id="GO:0005744">
    <property type="term" value="C:TIM23 mitochondrial import inner membrane translocase complex"/>
    <property type="evidence" value="ECO:0007669"/>
    <property type="project" value="UniProtKB-UniRule"/>
</dbReference>
<protein>
    <recommendedName>
        <fullName evidence="1">Mitochondrial import inner membrane translocase subunit TIM50</fullName>
    </recommendedName>
</protein>
<dbReference type="InterPro" id="IPR036412">
    <property type="entry name" value="HAD-like_sf"/>
</dbReference>
<dbReference type="AlphaFoldDB" id="A0A0F8A0S4"/>
<comment type="subunit">
    <text evidence="1">Component of the TIM23 complex.</text>
</comment>
<evidence type="ECO:0000313" key="4">
    <source>
        <dbReference type="EMBL" id="KJZ75577.1"/>
    </source>
</evidence>
<dbReference type="InterPro" id="IPR004274">
    <property type="entry name" value="FCP1_dom"/>
</dbReference>